<dbReference type="PANTHER" id="PTHR20963">
    <property type="entry name" value="MULTIPLE INOSITOL POLYPHOSPHATE PHOSPHATASE-RELATED"/>
    <property type="match status" value="1"/>
</dbReference>
<dbReference type="GO" id="GO:0003993">
    <property type="term" value="F:acid phosphatase activity"/>
    <property type="evidence" value="ECO:0007669"/>
    <property type="project" value="TreeGrafter"/>
</dbReference>
<dbReference type="SUPFAM" id="SSF53254">
    <property type="entry name" value="Phosphoglycerate mutase-like"/>
    <property type="match status" value="1"/>
</dbReference>
<dbReference type="RefSeq" id="XP_024333867.1">
    <property type="nucleotide sequence ID" value="XM_024479926.1"/>
</dbReference>
<evidence type="ECO:0008006" key="4">
    <source>
        <dbReference type="Google" id="ProtNLM"/>
    </source>
</evidence>
<evidence type="ECO:0000313" key="2">
    <source>
        <dbReference type="EMBL" id="OSX57073.1"/>
    </source>
</evidence>
<dbReference type="PANTHER" id="PTHR20963:SF24">
    <property type="entry name" value="3-PHYTASE B"/>
    <property type="match status" value="1"/>
</dbReference>
<dbReference type="EMBL" id="KZ110609">
    <property type="protein sequence ID" value="OSX57073.1"/>
    <property type="molecule type" value="Genomic_DNA"/>
</dbReference>
<dbReference type="InterPro" id="IPR029033">
    <property type="entry name" value="His_PPase_superfam"/>
</dbReference>
<dbReference type="AlphaFoldDB" id="A0A1X6MLY1"/>
<dbReference type="Proteomes" id="UP000194127">
    <property type="component" value="Unassembled WGS sequence"/>
</dbReference>
<dbReference type="STRING" id="670580.A0A1X6MLY1"/>
<dbReference type="GeneID" id="36324876"/>
<name>A0A1X6MLY1_9APHY</name>
<dbReference type="InterPro" id="IPR000560">
    <property type="entry name" value="His_Pase_clade-2"/>
</dbReference>
<reference evidence="2 3" key="1">
    <citation type="submission" date="2017-04" db="EMBL/GenBank/DDBJ databases">
        <title>Genome Sequence of the Model Brown-Rot Fungus Postia placenta SB12.</title>
        <authorList>
            <consortium name="DOE Joint Genome Institute"/>
            <person name="Gaskell J."/>
            <person name="Kersten P."/>
            <person name="Larrondo L.F."/>
            <person name="Canessa P."/>
            <person name="Martinez D."/>
            <person name="Hibbett D."/>
            <person name="Schmoll M."/>
            <person name="Kubicek C.P."/>
            <person name="Martinez A.T."/>
            <person name="Yadav J."/>
            <person name="Master E."/>
            <person name="Magnuson J.K."/>
            <person name="James T."/>
            <person name="Yaver D."/>
            <person name="Berka R."/>
            <person name="Labutti K."/>
            <person name="Lipzen A."/>
            <person name="Aerts A."/>
            <person name="Barry K."/>
            <person name="Henrissat B."/>
            <person name="Blanchette R."/>
            <person name="Grigoriev I."/>
            <person name="Cullen D."/>
        </authorList>
    </citation>
    <scope>NUCLEOTIDE SEQUENCE [LARGE SCALE GENOMIC DNA]</scope>
    <source>
        <strain evidence="2 3">MAD-698-R-SB12</strain>
    </source>
</reference>
<keyword evidence="3" id="KW-1185">Reference proteome</keyword>
<dbReference type="Gene3D" id="3.40.50.1240">
    <property type="entry name" value="Phosphoglycerate mutase-like"/>
    <property type="match status" value="1"/>
</dbReference>
<gene>
    <name evidence="2" type="ORF">POSPLADRAFT_1050152</name>
</gene>
<keyword evidence="1" id="KW-0378">Hydrolase</keyword>
<proteinExistence type="predicted"/>
<protein>
    <recommendedName>
        <fullName evidence="4">3-phytase</fullName>
    </recommendedName>
</protein>
<sequence>MALQLQRHGARFPDDNASAYRHAVHQLARARKYHSHLKFMNDYEYALGQDDLIPLGATQSWASGAEAWARYAALLGNAGDESIFIRASDMPRVVDSAGNWSTGFAHASQGHIHPKIDVRLSEQANSTLNNDCPNAGGGTEEMNTWLHQFVPPIIKRLTKAAPGVNLSEEDVFSLMAMCPFESMTNARVDGLEESGIYERSRLLAKQKARSPFCDLFTKDEWRAFEFHGDVEKYYKTGPGNSLGPVQGVGYTNELLARLTNTPVRDNTTYNASLPFPLGHALYADFSHENAMVAVYATIGLFDRGPHTKDDAERVWVANRMVPFSARMVTERLECGAGTGRTLIEGSDGKTPDGTYVRIFVNDALQPLEFCGAQGDGLCRLEDFVESQGYARRSGDGDFERCYN</sequence>
<organism evidence="2 3">
    <name type="scientific">Postia placenta MAD-698-R-SB12</name>
    <dbReference type="NCBI Taxonomy" id="670580"/>
    <lineage>
        <taxon>Eukaryota</taxon>
        <taxon>Fungi</taxon>
        <taxon>Dikarya</taxon>
        <taxon>Basidiomycota</taxon>
        <taxon>Agaricomycotina</taxon>
        <taxon>Agaricomycetes</taxon>
        <taxon>Polyporales</taxon>
        <taxon>Adustoporiaceae</taxon>
        <taxon>Rhodonia</taxon>
    </lineage>
</organism>
<dbReference type="Pfam" id="PF00328">
    <property type="entry name" value="His_Phos_2"/>
    <property type="match status" value="1"/>
</dbReference>
<dbReference type="OrthoDB" id="6509975at2759"/>
<dbReference type="CDD" id="cd07061">
    <property type="entry name" value="HP_HAP_like"/>
    <property type="match status" value="1"/>
</dbReference>
<evidence type="ECO:0000313" key="3">
    <source>
        <dbReference type="Proteomes" id="UP000194127"/>
    </source>
</evidence>
<accession>A0A1X6MLY1</accession>
<evidence type="ECO:0000256" key="1">
    <source>
        <dbReference type="ARBA" id="ARBA00022801"/>
    </source>
</evidence>